<dbReference type="Pfam" id="PF01124">
    <property type="entry name" value="MAPEG"/>
    <property type="match status" value="1"/>
</dbReference>
<evidence type="ECO:0000256" key="4">
    <source>
        <dbReference type="ARBA" id="ARBA00023136"/>
    </source>
</evidence>
<feature type="transmembrane region" description="Helical" evidence="5">
    <location>
        <begin position="186"/>
        <end position="205"/>
    </location>
</feature>
<evidence type="ECO:0000256" key="3">
    <source>
        <dbReference type="ARBA" id="ARBA00022989"/>
    </source>
</evidence>
<dbReference type="PANTHER" id="PTHR31004">
    <property type="entry name" value="TRANSMEMBRANE PROTEIN 79"/>
    <property type="match status" value="1"/>
</dbReference>
<comment type="subcellular location">
    <subcellularLocation>
        <location evidence="1">Membrane</location>
    </subcellularLocation>
</comment>
<dbReference type="SUPFAM" id="SSF161084">
    <property type="entry name" value="MAPEG domain-like"/>
    <property type="match status" value="1"/>
</dbReference>
<keyword evidence="2 5" id="KW-0812">Transmembrane</keyword>
<dbReference type="GO" id="GO:0045055">
    <property type="term" value="P:regulated exocytosis"/>
    <property type="evidence" value="ECO:0007669"/>
    <property type="project" value="TreeGrafter"/>
</dbReference>
<reference evidence="6 7" key="1">
    <citation type="submission" date="2018-05" db="EMBL/GenBank/DDBJ databases">
        <title>Genomic Encyclopedia of Type Strains, Phase IV (KMG-IV): sequencing the most valuable type-strain genomes for metagenomic binning, comparative biology and taxonomic classification.</title>
        <authorList>
            <person name="Goeker M."/>
        </authorList>
    </citation>
    <scope>NUCLEOTIDE SEQUENCE [LARGE SCALE GENOMIC DNA]</scope>
    <source>
        <strain evidence="6 7">DSM 14263</strain>
    </source>
</reference>
<protein>
    <submittedName>
        <fullName evidence="6">MAPEG family protein</fullName>
    </submittedName>
</protein>
<feature type="transmembrane region" description="Helical" evidence="5">
    <location>
        <begin position="51"/>
        <end position="71"/>
    </location>
</feature>
<dbReference type="InterPro" id="IPR023352">
    <property type="entry name" value="MAPEG-like_dom_sf"/>
</dbReference>
<evidence type="ECO:0000256" key="1">
    <source>
        <dbReference type="ARBA" id="ARBA00004370"/>
    </source>
</evidence>
<dbReference type="OrthoDB" id="7000272at2"/>
<feature type="transmembrane region" description="Helical" evidence="5">
    <location>
        <begin position="21"/>
        <end position="39"/>
    </location>
</feature>
<dbReference type="GO" id="GO:0005765">
    <property type="term" value="C:lysosomal membrane"/>
    <property type="evidence" value="ECO:0007669"/>
    <property type="project" value="TreeGrafter"/>
</dbReference>
<dbReference type="Gene3D" id="1.20.120.550">
    <property type="entry name" value="Membrane associated eicosanoid/glutathione metabolism-like domain"/>
    <property type="match status" value="1"/>
</dbReference>
<evidence type="ECO:0000256" key="5">
    <source>
        <dbReference type="SAM" id="Phobius"/>
    </source>
</evidence>
<evidence type="ECO:0000256" key="2">
    <source>
        <dbReference type="ARBA" id="ARBA00022692"/>
    </source>
</evidence>
<feature type="transmembrane region" description="Helical" evidence="5">
    <location>
        <begin position="128"/>
        <end position="149"/>
    </location>
</feature>
<proteinExistence type="predicted"/>
<dbReference type="AlphaFoldDB" id="A0A316I991"/>
<organism evidence="6 7">
    <name type="scientific">Fulvimonas soli</name>
    <dbReference type="NCBI Taxonomy" id="155197"/>
    <lineage>
        <taxon>Bacteria</taxon>
        <taxon>Pseudomonadati</taxon>
        <taxon>Pseudomonadota</taxon>
        <taxon>Gammaproteobacteria</taxon>
        <taxon>Lysobacterales</taxon>
        <taxon>Rhodanobacteraceae</taxon>
        <taxon>Fulvimonas</taxon>
    </lineage>
</organism>
<keyword evidence="3 5" id="KW-1133">Transmembrane helix</keyword>
<evidence type="ECO:0000313" key="7">
    <source>
        <dbReference type="Proteomes" id="UP000245812"/>
    </source>
</evidence>
<dbReference type="Proteomes" id="UP000245812">
    <property type="component" value="Unassembled WGS sequence"/>
</dbReference>
<dbReference type="EMBL" id="QGHC01000004">
    <property type="protein sequence ID" value="PWK89797.1"/>
    <property type="molecule type" value="Genomic_DNA"/>
</dbReference>
<name>A0A316I991_9GAMM</name>
<evidence type="ECO:0000313" key="6">
    <source>
        <dbReference type="EMBL" id="PWK89797.1"/>
    </source>
</evidence>
<keyword evidence="7" id="KW-1185">Reference proteome</keyword>
<gene>
    <name evidence="6" type="ORF">C7456_104149</name>
</gene>
<accession>A0A316I991</accession>
<comment type="caution">
    <text evidence="6">The sequence shown here is derived from an EMBL/GenBank/DDBJ whole genome shotgun (WGS) entry which is preliminary data.</text>
</comment>
<keyword evidence="4 5" id="KW-0472">Membrane</keyword>
<sequence length="215" mass="23340">MSEANDLQDVRARRRTLMRGMPAAAAIALLLWLALRYGLPPVPGMQAWPDRLWYAVGCCCVSVLLCFAPGIEAVAHERFVTPAMDPLAGAESARMKVNLRYLQNTLEQLLLFIPGLLGLAQYCGDGASMRAVTATSVVWILARFAFWIGYHRGPLSRTPGLVGMGQSLLVLLYVSARFAHDVAGPAGAAAVLGLFAGIELYLVWINRASRIARLD</sequence>
<dbReference type="PANTHER" id="PTHR31004:SF1">
    <property type="entry name" value="TRANSMEMBRANE PROTEIN 79"/>
    <property type="match status" value="1"/>
</dbReference>
<dbReference type="InterPro" id="IPR001129">
    <property type="entry name" value="Membr-assoc_MAPEG"/>
</dbReference>